<dbReference type="Gramene" id="PGSC0003DMT400091321">
    <property type="protein sequence ID" value="PGSC0003DMT400091321"/>
    <property type="gene ID" value="PGSC0003DMG400040892"/>
</dbReference>
<dbReference type="InParanoid" id="M1DMC2"/>
<dbReference type="PaxDb" id="4113-PGSC0003DMT400091321"/>
<reference evidence="2" key="1">
    <citation type="journal article" date="2011" name="Nature">
        <title>Genome sequence and analysis of the tuber crop potato.</title>
        <authorList>
            <consortium name="The Potato Genome Sequencing Consortium"/>
        </authorList>
    </citation>
    <scope>NUCLEOTIDE SEQUENCE [LARGE SCALE GENOMIC DNA]</scope>
    <source>
        <strain evidence="2">cv. DM1-3 516 R44</strain>
    </source>
</reference>
<keyword evidence="2" id="KW-1185">Reference proteome</keyword>
<name>M1DMC2_SOLTU</name>
<accession>M1DMC2</accession>
<dbReference type="EnsemblPlants" id="PGSC0003DMT400091321">
    <property type="protein sequence ID" value="PGSC0003DMT400091321"/>
    <property type="gene ID" value="PGSC0003DMG400040892"/>
</dbReference>
<proteinExistence type="predicted"/>
<evidence type="ECO:0000313" key="2">
    <source>
        <dbReference type="Proteomes" id="UP000011115"/>
    </source>
</evidence>
<dbReference type="HOGENOM" id="CLU_1899898_0_0_1"/>
<evidence type="ECO:0000313" key="1">
    <source>
        <dbReference type="EnsemblPlants" id="PGSC0003DMT400091321"/>
    </source>
</evidence>
<reference evidence="1" key="2">
    <citation type="submission" date="2015-06" db="UniProtKB">
        <authorList>
            <consortium name="EnsemblPlants"/>
        </authorList>
    </citation>
    <scope>IDENTIFICATION</scope>
    <source>
        <strain evidence="1">DM1-3 516 R44</strain>
    </source>
</reference>
<sequence>MFTITADNVIELLKEVTDNTLREKIIQLAVGKTSSSSSIPNDKMVKDEFNYSAPYSLTEVHNRLSSKQTMIIRDTSFDDLKEEIKFLKQNHIICDHRLTQIESANNKGKNKVDESTAKENILANTLNIDPKQKCF</sequence>
<protein>
    <submittedName>
        <fullName evidence="1">Zinc knuckle family protein</fullName>
    </submittedName>
</protein>
<organism evidence="1 2">
    <name type="scientific">Solanum tuberosum</name>
    <name type="common">Potato</name>
    <dbReference type="NCBI Taxonomy" id="4113"/>
    <lineage>
        <taxon>Eukaryota</taxon>
        <taxon>Viridiplantae</taxon>
        <taxon>Streptophyta</taxon>
        <taxon>Embryophyta</taxon>
        <taxon>Tracheophyta</taxon>
        <taxon>Spermatophyta</taxon>
        <taxon>Magnoliopsida</taxon>
        <taxon>eudicotyledons</taxon>
        <taxon>Gunneridae</taxon>
        <taxon>Pentapetalae</taxon>
        <taxon>asterids</taxon>
        <taxon>lamiids</taxon>
        <taxon>Solanales</taxon>
        <taxon>Solanaceae</taxon>
        <taxon>Solanoideae</taxon>
        <taxon>Solaneae</taxon>
        <taxon>Solanum</taxon>
    </lineage>
</organism>
<dbReference type="Proteomes" id="UP000011115">
    <property type="component" value="Unassembled WGS sequence"/>
</dbReference>
<dbReference type="AlphaFoldDB" id="M1DMC2"/>